<evidence type="ECO:0000256" key="2">
    <source>
        <dbReference type="ARBA" id="ARBA00022723"/>
    </source>
</evidence>
<dbReference type="AlphaFoldDB" id="A0A934RTX3"/>
<evidence type="ECO:0000256" key="3">
    <source>
        <dbReference type="ARBA" id="ARBA00023004"/>
    </source>
</evidence>
<reference evidence="6" key="1">
    <citation type="submission" date="2021-01" db="EMBL/GenBank/DDBJ databases">
        <title>Modified the classification status of verrucomicrobia.</title>
        <authorList>
            <person name="Feng X."/>
        </authorList>
    </citation>
    <scope>NUCLEOTIDE SEQUENCE</scope>
    <source>
        <strain evidence="6">KCTC 12986</strain>
    </source>
</reference>
<dbReference type="Gene3D" id="2.130.10.10">
    <property type="entry name" value="YVTN repeat-like/Quinoprotein amine dehydrogenase"/>
    <property type="match status" value="2"/>
</dbReference>
<dbReference type="SUPFAM" id="SSF46626">
    <property type="entry name" value="Cytochrome c"/>
    <property type="match status" value="1"/>
</dbReference>
<dbReference type="InterPro" id="IPR036909">
    <property type="entry name" value="Cyt_c-like_dom_sf"/>
</dbReference>
<dbReference type="GO" id="GO:0009055">
    <property type="term" value="F:electron transfer activity"/>
    <property type="evidence" value="ECO:0007669"/>
    <property type="project" value="InterPro"/>
</dbReference>
<organism evidence="6 7">
    <name type="scientific">Roseibacillus ishigakijimensis</name>
    <dbReference type="NCBI Taxonomy" id="454146"/>
    <lineage>
        <taxon>Bacteria</taxon>
        <taxon>Pseudomonadati</taxon>
        <taxon>Verrucomicrobiota</taxon>
        <taxon>Verrucomicrobiia</taxon>
        <taxon>Verrucomicrobiales</taxon>
        <taxon>Verrucomicrobiaceae</taxon>
        <taxon>Roseibacillus</taxon>
    </lineage>
</organism>
<keyword evidence="1 4" id="KW-0349">Heme</keyword>
<dbReference type="InterPro" id="IPR051200">
    <property type="entry name" value="Host-pathogen_enzymatic-act"/>
</dbReference>
<dbReference type="PANTHER" id="PTHR47197:SF3">
    <property type="entry name" value="DIHYDRO-HEME D1 DEHYDROGENASE"/>
    <property type="match status" value="1"/>
</dbReference>
<evidence type="ECO:0000256" key="1">
    <source>
        <dbReference type="ARBA" id="ARBA00022617"/>
    </source>
</evidence>
<evidence type="ECO:0000259" key="5">
    <source>
        <dbReference type="PROSITE" id="PS51007"/>
    </source>
</evidence>
<accession>A0A934RTX3</accession>
<dbReference type="PROSITE" id="PS51007">
    <property type="entry name" value="CYTC"/>
    <property type="match status" value="2"/>
</dbReference>
<dbReference type="PANTHER" id="PTHR47197">
    <property type="entry name" value="PROTEIN NIRF"/>
    <property type="match status" value="1"/>
</dbReference>
<dbReference type="Gene3D" id="1.10.760.10">
    <property type="entry name" value="Cytochrome c-like domain"/>
    <property type="match status" value="1"/>
</dbReference>
<dbReference type="Pfam" id="PF03150">
    <property type="entry name" value="CCP_MauG"/>
    <property type="match status" value="1"/>
</dbReference>
<dbReference type="GO" id="GO:0016491">
    <property type="term" value="F:oxidoreductase activity"/>
    <property type="evidence" value="ECO:0007669"/>
    <property type="project" value="InterPro"/>
</dbReference>
<evidence type="ECO:0000256" key="4">
    <source>
        <dbReference type="PROSITE-ProRule" id="PRU00433"/>
    </source>
</evidence>
<dbReference type="InterPro" id="IPR009056">
    <property type="entry name" value="Cyt_c-like_dom"/>
</dbReference>
<dbReference type="SUPFAM" id="SSF51004">
    <property type="entry name" value="C-terminal (heme d1) domain of cytochrome cd1-nitrite reductase"/>
    <property type="match status" value="1"/>
</dbReference>
<dbReference type="InterPro" id="IPR011048">
    <property type="entry name" value="Haem_d1_sf"/>
</dbReference>
<dbReference type="GO" id="GO:0046872">
    <property type="term" value="F:metal ion binding"/>
    <property type="evidence" value="ECO:0007669"/>
    <property type="project" value="UniProtKB-KW"/>
</dbReference>
<keyword evidence="3 4" id="KW-0408">Iron</keyword>
<dbReference type="GO" id="GO:0020037">
    <property type="term" value="F:heme binding"/>
    <property type="evidence" value="ECO:0007669"/>
    <property type="project" value="InterPro"/>
</dbReference>
<keyword evidence="2 4" id="KW-0479">Metal-binding</keyword>
<dbReference type="RefSeq" id="WP_377174683.1">
    <property type="nucleotide sequence ID" value="NZ_JBHUJA010000063.1"/>
</dbReference>
<name>A0A934RTX3_9BACT</name>
<protein>
    <recommendedName>
        <fullName evidence="5">Cytochrome c domain-containing protein</fullName>
    </recommendedName>
</protein>
<feature type="domain" description="Cytochrome c" evidence="5">
    <location>
        <begin position="563"/>
        <end position="714"/>
    </location>
</feature>
<keyword evidence="7" id="KW-1185">Reference proteome</keyword>
<dbReference type="EMBL" id="JAENIO010000023">
    <property type="protein sequence ID" value="MBK1834426.1"/>
    <property type="molecule type" value="Genomic_DNA"/>
</dbReference>
<dbReference type="Proteomes" id="UP000604083">
    <property type="component" value="Unassembled WGS sequence"/>
</dbReference>
<sequence length="860" mass="93403">MLTILGGMGVAHGEPLFESRPVHPLAINAEGTRLYAVNPAEGRLSIFALGGEEHPAPSLFAEVPVGLLPVTVRLRNEEEAWIVNELSDSITILSLPDHRTLATIATGDEPADVVFADGKAFVTCSRDHSVRVYDADSREELAILRLEGLLPRALAVSHGGDKVHVAFLHTSNGTTILPRTEAPAQEPPAYTDPTLPEPPQVAQIVSTEHPDIDYEVLDHDIATIDSDNLSISYTGGIGTNILALATTEDNTLLAANSEARNLIPFESELRGRFAISRLGILRADGFGDITLNPDPDGIFPNIDTTAADTALAQPMAVLPVTNEKAYLAAYGSDRIALIDLPTGTLDWRVDLRMNDDPEAPRGPLTVRGPRGLAVHPSQPRLYVFNKLSHTLSTIDTVAKEVIAEVGLATFPDLASDLKIGRALLQDARLSGNGSVSCASCHIDLERDGIAWNLGDPFGEMQTIPGALRSLHENDTYVNRTLHPLKGPMITQTLIGLSDQSKLHWRGDRARIQDFNPTFDKLMGGSEIPAAEMDKIADYLLALRHHPNPRLNPDRSFPAEIEGGDPLAGLLVFTKFENHCAACHSLPSGTSNNLDIPSTFGSFQPLKDAPLLTLEHRRHFDNRPGARNVTGFGLLSDGTGAGHEFPIVHPYSLHELDDVDRPASVRAKEKRDLTAFLLAFDNGTAPAVGQSATFTPGEGADPSKQARVELLQTLAGNEMTSTGLIARGHWQGERATFFYQPESGGYQAPDQEGEFTLADLLSGLTPGDSLTFLGVPVDSARRLSIDRDGNGLPDRGDAPALILNNQLLRWPTTRPGWTLHHSRDLRDWQPFTAPVHSDSEHYLAPADTPDDRQFFLLQRRW</sequence>
<feature type="domain" description="Cytochrome c" evidence="5">
    <location>
        <begin position="415"/>
        <end position="543"/>
    </location>
</feature>
<gene>
    <name evidence="6" type="ORF">JIN78_10180</name>
</gene>
<comment type="caution">
    <text evidence="6">The sequence shown here is derived from an EMBL/GenBank/DDBJ whole genome shotgun (WGS) entry which is preliminary data.</text>
</comment>
<evidence type="ECO:0000313" key="7">
    <source>
        <dbReference type="Proteomes" id="UP000604083"/>
    </source>
</evidence>
<evidence type="ECO:0000313" key="6">
    <source>
        <dbReference type="EMBL" id="MBK1834426.1"/>
    </source>
</evidence>
<dbReference type="InterPro" id="IPR004852">
    <property type="entry name" value="Di-haem_cyt_c_peroxidsae"/>
</dbReference>
<dbReference type="InterPro" id="IPR015943">
    <property type="entry name" value="WD40/YVTN_repeat-like_dom_sf"/>
</dbReference>
<proteinExistence type="predicted"/>